<proteinExistence type="predicted"/>
<name>A0ACC1IAJ1_9FUNG</name>
<evidence type="ECO:0000313" key="2">
    <source>
        <dbReference type="Proteomes" id="UP001150581"/>
    </source>
</evidence>
<comment type="caution">
    <text evidence="1">The sequence shown here is derived from an EMBL/GenBank/DDBJ whole genome shotgun (WGS) entry which is preliminary data.</text>
</comment>
<gene>
    <name evidence="1" type="primary">BET1L</name>
    <name evidence="1" type="ORF">LPJ66_007032</name>
</gene>
<organism evidence="1 2">
    <name type="scientific">Kickxella alabastrina</name>
    <dbReference type="NCBI Taxonomy" id="61397"/>
    <lineage>
        <taxon>Eukaryota</taxon>
        <taxon>Fungi</taxon>
        <taxon>Fungi incertae sedis</taxon>
        <taxon>Zoopagomycota</taxon>
        <taxon>Kickxellomycotina</taxon>
        <taxon>Kickxellomycetes</taxon>
        <taxon>Kickxellales</taxon>
        <taxon>Kickxellaceae</taxon>
        <taxon>Kickxella</taxon>
    </lineage>
</organism>
<evidence type="ECO:0000313" key="1">
    <source>
        <dbReference type="EMBL" id="KAJ1891244.1"/>
    </source>
</evidence>
<keyword evidence="2" id="KW-1185">Reference proteome</keyword>
<dbReference type="Proteomes" id="UP001150581">
    <property type="component" value="Unassembled WGS sequence"/>
</dbReference>
<reference evidence="1" key="1">
    <citation type="submission" date="2022-07" db="EMBL/GenBank/DDBJ databases">
        <title>Phylogenomic reconstructions and comparative analyses of Kickxellomycotina fungi.</title>
        <authorList>
            <person name="Reynolds N.K."/>
            <person name="Stajich J.E."/>
            <person name="Barry K."/>
            <person name="Grigoriev I.V."/>
            <person name="Crous P."/>
            <person name="Smith M.E."/>
        </authorList>
    </citation>
    <scope>NUCLEOTIDE SEQUENCE</scope>
    <source>
        <strain evidence="1">Benny 63K</strain>
    </source>
</reference>
<protein>
    <submittedName>
        <fullName evidence="1">BET1-like protein</fullName>
    </submittedName>
</protein>
<accession>A0ACC1IAJ1</accession>
<sequence>MSRRANRTPNEEADAGLGEAFELEQQNNRHLDSLAAKVTALHSVSLNIHDDVNDQNRLLDGTSETFNRFGNMFDRTRYQLTHTLTTANSKFLCYLTLILVLGVFGLYYIARNILTREGDPSELL</sequence>
<dbReference type="EMBL" id="JANBPG010001194">
    <property type="protein sequence ID" value="KAJ1891244.1"/>
    <property type="molecule type" value="Genomic_DNA"/>
</dbReference>